<keyword evidence="8" id="KW-1185">Reference proteome</keyword>
<keyword evidence="3" id="KW-0808">Transferase</keyword>
<dbReference type="RefSeq" id="WP_198421883.1">
    <property type="nucleotide sequence ID" value="NZ_AP021861.1"/>
</dbReference>
<dbReference type="InterPro" id="IPR050103">
    <property type="entry name" value="Class-III_PLP-dep_AT"/>
</dbReference>
<protein>
    <recommendedName>
        <fullName evidence="9">Aspartate aminotransferase family protein</fullName>
    </recommendedName>
</protein>
<evidence type="ECO:0000256" key="3">
    <source>
        <dbReference type="ARBA" id="ARBA00022679"/>
    </source>
</evidence>
<dbReference type="GO" id="GO:0030170">
    <property type="term" value="F:pyridoxal phosphate binding"/>
    <property type="evidence" value="ECO:0007669"/>
    <property type="project" value="InterPro"/>
</dbReference>
<keyword evidence="4 5" id="KW-0663">Pyridoxal phosphate</keyword>
<feature type="compositionally biased region" description="Basic and acidic residues" evidence="6">
    <location>
        <begin position="12"/>
        <end position="22"/>
    </location>
</feature>
<sequence length="470" mass="51355">MSSVEPIQPVVKRHEPLSEATRRSIGQAEPRALRTFTPTLAVIERSAGSYHYTTDGAKLADFTSGVLVANLGHNPRRWWQRVYEYLGHTPDLLNTPNAATGTDTEGDYFSAVPLTAYNAITPLEAEACRRLLAAMRVLPGGNRFEQVVWSASGSEGVIKALRTALAQDPAKQMILATRHGFHGKKGLAGAVTGSERDAERDPRVRFISFPREECYSLEKRLEPLNLLPYIKELEQLADELGDQICCLITEPYLGGGGSYHPQKEYLQLLQTFCRDRGILFILDEVQSNFGRTGSLFAYADYGVEPDMVILGKGMGNGIPVDAVVGRRELFEKLNYGEASDTWSGHPLGCAAVLATLDEFEQHSVLAHGRELSKVFEAGLQRLVETAAITAIRGEGNVWGIQCGALPGRTSNEVASQVVRACYDGDDAGLAIHLLGPLNGDVIRVAPPLTMELDEAQQYLDAMFAIVERLG</sequence>
<reference evidence="8" key="1">
    <citation type="submission" date="2019-10" db="EMBL/GenBank/DDBJ databases">
        <title>Lacipirellula parvula gen. nov., sp. nov., representing a lineage of planctomycetes widespread in freshwater anoxic habitats, and description of the family Lacipirellulaceae.</title>
        <authorList>
            <person name="Dedysh S.N."/>
            <person name="Kulichevskaya I.S."/>
            <person name="Beletsky A.V."/>
            <person name="Rakitin A.L."/>
            <person name="Mardanov A.V."/>
            <person name="Ivanova A.A."/>
            <person name="Saltykova V.X."/>
            <person name="Rijpstra W.I.C."/>
            <person name="Sinninghe Damste J.S."/>
            <person name="Ravin N.V."/>
        </authorList>
    </citation>
    <scope>NUCLEOTIDE SEQUENCE [LARGE SCALE GENOMIC DNA]</scope>
    <source>
        <strain evidence="8">PX69</strain>
    </source>
</reference>
<evidence type="ECO:0000313" key="8">
    <source>
        <dbReference type="Proteomes" id="UP000326837"/>
    </source>
</evidence>
<dbReference type="Proteomes" id="UP000326837">
    <property type="component" value="Chromosome"/>
</dbReference>
<keyword evidence="2" id="KW-0032">Aminotransferase</keyword>
<feature type="region of interest" description="Disordered" evidence="6">
    <location>
        <begin position="1"/>
        <end position="29"/>
    </location>
</feature>
<evidence type="ECO:0008006" key="9">
    <source>
        <dbReference type="Google" id="ProtNLM"/>
    </source>
</evidence>
<dbReference type="AlphaFoldDB" id="A0A5K7X953"/>
<dbReference type="InterPro" id="IPR015422">
    <property type="entry name" value="PyrdxlP-dep_Trfase_small"/>
</dbReference>
<dbReference type="Pfam" id="PF00202">
    <property type="entry name" value="Aminotran_3"/>
    <property type="match status" value="1"/>
</dbReference>
<dbReference type="PANTHER" id="PTHR11986">
    <property type="entry name" value="AMINOTRANSFERASE CLASS III"/>
    <property type="match status" value="1"/>
</dbReference>
<dbReference type="InterPro" id="IPR005814">
    <property type="entry name" value="Aminotrans_3"/>
</dbReference>
<evidence type="ECO:0000256" key="4">
    <source>
        <dbReference type="ARBA" id="ARBA00022898"/>
    </source>
</evidence>
<evidence type="ECO:0000256" key="5">
    <source>
        <dbReference type="RuleBase" id="RU003560"/>
    </source>
</evidence>
<dbReference type="PIRSF" id="PIRSF000521">
    <property type="entry name" value="Transaminase_4ab_Lys_Orn"/>
    <property type="match status" value="1"/>
</dbReference>
<dbReference type="Gene3D" id="3.40.640.10">
    <property type="entry name" value="Type I PLP-dependent aspartate aminotransferase-like (Major domain)"/>
    <property type="match status" value="1"/>
</dbReference>
<evidence type="ECO:0000313" key="7">
    <source>
        <dbReference type="EMBL" id="BBO33304.1"/>
    </source>
</evidence>
<dbReference type="InterPro" id="IPR015421">
    <property type="entry name" value="PyrdxlP-dep_Trfase_major"/>
</dbReference>
<name>A0A5K7X953_9BACT</name>
<evidence type="ECO:0000256" key="6">
    <source>
        <dbReference type="SAM" id="MobiDB-lite"/>
    </source>
</evidence>
<dbReference type="Gene3D" id="3.90.1150.10">
    <property type="entry name" value="Aspartate Aminotransferase, domain 1"/>
    <property type="match status" value="1"/>
</dbReference>
<comment type="cofactor">
    <cofactor evidence="1">
        <name>pyridoxal 5'-phosphate</name>
        <dbReference type="ChEBI" id="CHEBI:597326"/>
    </cofactor>
</comment>
<evidence type="ECO:0000256" key="2">
    <source>
        <dbReference type="ARBA" id="ARBA00022576"/>
    </source>
</evidence>
<dbReference type="SUPFAM" id="SSF53383">
    <property type="entry name" value="PLP-dependent transferases"/>
    <property type="match status" value="1"/>
</dbReference>
<gene>
    <name evidence="7" type="ORF">PLANPX_2916</name>
</gene>
<proteinExistence type="inferred from homology"/>
<accession>A0A5K7X953</accession>
<evidence type="ECO:0000256" key="1">
    <source>
        <dbReference type="ARBA" id="ARBA00001933"/>
    </source>
</evidence>
<dbReference type="CDD" id="cd00610">
    <property type="entry name" value="OAT_like"/>
    <property type="match status" value="1"/>
</dbReference>
<dbReference type="GO" id="GO:0042802">
    <property type="term" value="F:identical protein binding"/>
    <property type="evidence" value="ECO:0007669"/>
    <property type="project" value="TreeGrafter"/>
</dbReference>
<dbReference type="GO" id="GO:0008483">
    <property type="term" value="F:transaminase activity"/>
    <property type="evidence" value="ECO:0007669"/>
    <property type="project" value="UniProtKB-KW"/>
</dbReference>
<organism evidence="7 8">
    <name type="scientific">Lacipirellula parvula</name>
    <dbReference type="NCBI Taxonomy" id="2650471"/>
    <lineage>
        <taxon>Bacteria</taxon>
        <taxon>Pseudomonadati</taxon>
        <taxon>Planctomycetota</taxon>
        <taxon>Planctomycetia</taxon>
        <taxon>Pirellulales</taxon>
        <taxon>Lacipirellulaceae</taxon>
        <taxon>Lacipirellula</taxon>
    </lineage>
</organism>
<dbReference type="KEGG" id="lpav:PLANPX_2916"/>
<comment type="similarity">
    <text evidence="5">Belongs to the class-III pyridoxal-phosphate-dependent aminotransferase family.</text>
</comment>
<dbReference type="InterPro" id="IPR015424">
    <property type="entry name" value="PyrdxlP-dep_Trfase"/>
</dbReference>
<dbReference type="EMBL" id="AP021861">
    <property type="protein sequence ID" value="BBO33304.1"/>
    <property type="molecule type" value="Genomic_DNA"/>
</dbReference>
<dbReference type="PANTHER" id="PTHR11986:SF79">
    <property type="entry name" value="ACETYLORNITHINE AMINOTRANSFERASE, MITOCHONDRIAL"/>
    <property type="match status" value="1"/>
</dbReference>